<dbReference type="Proteomes" id="UP000326877">
    <property type="component" value="Unassembled WGS sequence"/>
</dbReference>
<proteinExistence type="predicted"/>
<reference evidence="1" key="1">
    <citation type="submission" date="2019-04" db="EMBL/GenBank/DDBJ databases">
        <title>Friends and foes A comparative genomics studyof 23 Aspergillus species from section Flavi.</title>
        <authorList>
            <consortium name="DOE Joint Genome Institute"/>
            <person name="Kjaerbolling I."/>
            <person name="Vesth T."/>
            <person name="Frisvad J.C."/>
            <person name="Nybo J.L."/>
            <person name="Theobald S."/>
            <person name="Kildgaard S."/>
            <person name="Isbrandt T."/>
            <person name="Kuo A."/>
            <person name="Sato A."/>
            <person name="Lyhne E.K."/>
            <person name="Kogle M.E."/>
            <person name="Wiebenga A."/>
            <person name="Kun R.S."/>
            <person name="Lubbers R.J."/>
            <person name="Makela M.R."/>
            <person name="Barry K."/>
            <person name="Chovatia M."/>
            <person name="Clum A."/>
            <person name="Daum C."/>
            <person name="Haridas S."/>
            <person name="He G."/>
            <person name="LaButti K."/>
            <person name="Lipzen A."/>
            <person name="Mondo S."/>
            <person name="Riley R."/>
            <person name="Salamov A."/>
            <person name="Simmons B.A."/>
            <person name="Magnuson J.K."/>
            <person name="Henrissat B."/>
            <person name="Mortensen U.H."/>
            <person name="Larsen T.O."/>
            <person name="Devries R.P."/>
            <person name="Grigoriev I.V."/>
            <person name="Machida M."/>
            <person name="Baker S.E."/>
            <person name="Andersen M.R."/>
        </authorList>
    </citation>
    <scope>NUCLEOTIDE SEQUENCE [LARGE SCALE GENOMIC DNA]</scope>
    <source>
        <strain evidence="1">IBT 14317</strain>
    </source>
</reference>
<dbReference type="EMBL" id="ML735375">
    <property type="protein sequence ID" value="KAE8384396.1"/>
    <property type="molecule type" value="Genomic_DNA"/>
</dbReference>
<dbReference type="AlphaFoldDB" id="A0A5N7BRD9"/>
<gene>
    <name evidence="1" type="ORF">BDV23DRAFT_166888</name>
</gene>
<sequence length="67" mass="7519">MLNGGEITGNICDWARMVFITAQICPKNDSVDAYVFSLGRRNSGVRLNAHQVPSVWNNQWLQLLAEV</sequence>
<name>A0A5N7BRD9_PETAA</name>
<evidence type="ECO:0000313" key="1">
    <source>
        <dbReference type="EMBL" id="KAE8384396.1"/>
    </source>
</evidence>
<accession>A0A5N7BRD9</accession>
<organism evidence="1">
    <name type="scientific">Petromyces alliaceus</name>
    <name type="common">Aspergillus alliaceus</name>
    <dbReference type="NCBI Taxonomy" id="209559"/>
    <lineage>
        <taxon>Eukaryota</taxon>
        <taxon>Fungi</taxon>
        <taxon>Dikarya</taxon>
        <taxon>Ascomycota</taxon>
        <taxon>Pezizomycotina</taxon>
        <taxon>Eurotiomycetes</taxon>
        <taxon>Eurotiomycetidae</taxon>
        <taxon>Eurotiales</taxon>
        <taxon>Aspergillaceae</taxon>
        <taxon>Aspergillus</taxon>
        <taxon>Aspergillus subgen. Circumdati</taxon>
    </lineage>
</organism>
<protein>
    <submittedName>
        <fullName evidence="1">Uncharacterized protein</fullName>
    </submittedName>
</protein>